<organism evidence="1 2">
    <name type="scientific">Polycladomyces abyssicola</name>
    <dbReference type="NCBI Taxonomy" id="1125966"/>
    <lineage>
        <taxon>Bacteria</taxon>
        <taxon>Bacillati</taxon>
        <taxon>Bacillota</taxon>
        <taxon>Bacilli</taxon>
        <taxon>Bacillales</taxon>
        <taxon>Thermoactinomycetaceae</taxon>
        <taxon>Polycladomyces</taxon>
    </lineage>
</organism>
<proteinExistence type="predicted"/>
<accession>A0A8D5ZNT6</accession>
<reference evidence="1" key="2">
    <citation type="journal article" date="2021" name="Microbiol. Resour. Announc.">
        <title>Complete Genome Sequence of Polycladomyces abyssicola JIR-001T, Isolated from Hemipelagic Sediment in Deep Seawater.</title>
        <authorList>
            <person name="Tsubouchi T."/>
            <person name="Kaneko Y."/>
        </authorList>
    </citation>
    <scope>NUCLEOTIDE SEQUENCE</scope>
    <source>
        <strain evidence="1">JIR-001</strain>
    </source>
</reference>
<evidence type="ECO:0008006" key="3">
    <source>
        <dbReference type="Google" id="ProtNLM"/>
    </source>
</evidence>
<evidence type="ECO:0000313" key="2">
    <source>
        <dbReference type="Proteomes" id="UP000677436"/>
    </source>
</evidence>
<keyword evidence="2" id="KW-1185">Reference proteome</keyword>
<dbReference type="RefSeq" id="WP_212772643.1">
    <property type="nucleotide sequence ID" value="NZ_AP024601.1"/>
</dbReference>
<evidence type="ECO:0000313" key="1">
    <source>
        <dbReference type="EMBL" id="BCU82292.1"/>
    </source>
</evidence>
<sequence>MKVICILCEQPFIPTKLQVKKLRKHPHKIIICSDCYERVGKKALERRAKSGASPTTD</sequence>
<dbReference type="EMBL" id="AP024601">
    <property type="protein sequence ID" value="BCU82292.1"/>
    <property type="molecule type" value="Genomic_DNA"/>
</dbReference>
<dbReference type="AlphaFoldDB" id="A0A8D5ZNT6"/>
<gene>
    <name evidence="1" type="ORF">JIR001_20750</name>
</gene>
<dbReference type="Pfam" id="PF09963">
    <property type="entry name" value="DUF2197"/>
    <property type="match status" value="1"/>
</dbReference>
<dbReference type="InterPro" id="IPR019241">
    <property type="entry name" value="DUF2197"/>
</dbReference>
<name>A0A8D5ZNT6_9BACL</name>
<dbReference type="Proteomes" id="UP000677436">
    <property type="component" value="Chromosome"/>
</dbReference>
<reference evidence="1" key="1">
    <citation type="journal article" date="2013" name="Int. J. Syst. Evol. Microbiol.">
        <title>Polycladomyces abyssicola gen. nov., sp. nov., a thermophilic filamentous bacterium isolated from hemipelagic sediment.</title>
        <authorList>
            <person name="Tsubouchi T."/>
            <person name="Shimane Y."/>
            <person name="Mori K."/>
            <person name="Usui K."/>
            <person name="Hiraki T."/>
            <person name="Tame A."/>
            <person name="Uematsu K."/>
            <person name="Maruyama T."/>
            <person name="Hatada Y."/>
        </authorList>
    </citation>
    <scope>NUCLEOTIDE SEQUENCE</scope>
    <source>
        <strain evidence="1">JIR-001</strain>
    </source>
</reference>
<protein>
    <recommendedName>
        <fullName evidence="3">DUF2197 domain-containing protein</fullName>
    </recommendedName>
</protein>
<dbReference type="KEGG" id="pabs:JIR001_20750"/>